<dbReference type="EMBL" id="JBBMRA010000003">
    <property type="protein sequence ID" value="MEM5535694.1"/>
    <property type="molecule type" value="Genomic_DNA"/>
</dbReference>
<protein>
    <submittedName>
        <fullName evidence="2">Ankyrin repeat domain-containing protein</fullName>
    </submittedName>
</protein>
<keyword evidence="1" id="KW-0040">ANK repeat</keyword>
<proteinExistence type="predicted"/>
<evidence type="ECO:0000256" key="1">
    <source>
        <dbReference type="PROSITE-ProRule" id="PRU00023"/>
    </source>
</evidence>
<comment type="caution">
    <text evidence="2">The sequence shown here is derived from an EMBL/GenBank/DDBJ whole genome shotgun (WGS) entry which is preliminary data.</text>
</comment>
<dbReference type="InterPro" id="IPR036770">
    <property type="entry name" value="Ankyrin_rpt-contain_sf"/>
</dbReference>
<dbReference type="SUPFAM" id="SSF48403">
    <property type="entry name" value="Ankyrin repeat"/>
    <property type="match status" value="1"/>
</dbReference>
<dbReference type="InterPro" id="IPR002110">
    <property type="entry name" value="Ankyrin_rpt"/>
</dbReference>
<feature type="repeat" description="ANK" evidence="1">
    <location>
        <begin position="36"/>
        <end position="68"/>
    </location>
</feature>
<dbReference type="Pfam" id="PF00023">
    <property type="entry name" value="Ank"/>
    <property type="match status" value="1"/>
</dbReference>
<keyword evidence="3" id="KW-1185">Reference proteome</keyword>
<dbReference type="RefSeq" id="WP_342853878.1">
    <property type="nucleotide sequence ID" value="NZ_JBBMRA010000003.1"/>
</dbReference>
<name>A0ABU9TPQ8_9GAMM</name>
<evidence type="ECO:0000313" key="2">
    <source>
        <dbReference type="EMBL" id="MEM5535694.1"/>
    </source>
</evidence>
<accession>A0ABU9TPQ8</accession>
<dbReference type="PROSITE" id="PS50297">
    <property type="entry name" value="ANK_REP_REGION"/>
    <property type="match status" value="1"/>
</dbReference>
<organism evidence="2 3">
    <name type="scientific">Neptuniibacter pectenicola</name>
    <dbReference type="NCBI Taxonomy" id="1806669"/>
    <lineage>
        <taxon>Bacteria</taxon>
        <taxon>Pseudomonadati</taxon>
        <taxon>Pseudomonadota</taxon>
        <taxon>Gammaproteobacteria</taxon>
        <taxon>Oceanospirillales</taxon>
        <taxon>Oceanospirillaceae</taxon>
        <taxon>Neptuniibacter</taxon>
    </lineage>
</organism>
<reference evidence="2 3" key="1">
    <citation type="submission" date="2024-03" db="EMBL/GenBank/DDBJ databases">
        <title>Community enrichment and isolation of bacterial strains for fucoidan degradation.</title>
        <authorList>
            <person name="Sichert A."/>
        </authorList>
    </citation>
    <scope>NUCLEOTIDE SEQUENCE [LARGE SCALE GENOMIC DNA]</scope>
    <source>
        <strain evidence="2 3">AS76</strain>
    </source>
</reference>
<dbReference type="PROSITE" id="PS50088">
    <property type="entry name" value="ANK_REPEAT"/>
    <property type="match status" value="1"/>
</dbReference>
<gene>
    <name evidence="2" type="ORF">WNY58_04735</name>
</gene>
<dbReference type="SMART" id="SM00248">
    <property type="entry name" value="ANK"/>
    <property type="match status" value="2"/>
</dbReference>
<dbReference type="Gene3D" id="1.25.40.20">
    <property type="entry name" value="Ankyrin repeat-containing domain"/>
    <property type="match status" value="1"/>
</dbReference>
<dbReference type="Proteomes" id="UP001449225">
    <property type="component" value="Unassembled WGS sequence"/>
</dbReference>
<evidence type="ECO:0000313" key="3">
    <source>
        <dbReference type="Proteomes" id="UP001449225"/>
    </source>
</evidence>
<sequence>MGWFTNKALFGGIKNRDYDTVRLALEKGANPNSYHHGFTPLMRACMVDDAILLKLLINAGADPEKKDKKGKFDTYEFCRENGWEGAIGNIQSLVSIRASMLKLNIDPSKFN</sequence>